<dbReference type="InterPro" id="IPR044024">
    <property type="entry name" value="aRib"/>
</dbReference>
<dbReference type="NCBIfam" id="TIGR01167">
    <property type="entry name" value="LPXTG_anchor"/>
    <property type="match status" value="1"/>
</dbReference>
<evidence type="ECO:0000259" key="4">
    <source>
        <dbReference type="Pfam" id="PF18938"/>
    </source>
</evidence>
<protein>
    <submittedName>
        <fullName evidence="5">LPXTG-motif protein cell wall anchor domain protein</fullName>
    </submittedName>
</protein>
<name>A0A133XTY2_9LACT</name>
<reference evidence="5 6" key="1">
    <citation type="submission" date="2016-01" db="EMBL/GenBank/DDBJ databases">
        <authorList>
            <person name="Oliw E.H."/>
        </authorList>
    </citation>
    <scope>NUCLEOTIDE SEQUENCE [LARGE SCALE GENOMIC DNA]</scope>
    <source>
        <strain evidence="5 6">KA00635</strain>
    </source>
</reference>
<comment type="caution">
    <text evidence="5">The sequence shown here is derived from an EMBL/GenBank/DDBJ whole genome shotgun (WGS) entry which is preliminary data.</text>
</comment>
<evidence type="ECO:0000256" key="1">
    <source>
        <dbReference type="ARBA" id="ARBA00022729"/>
    </source>
</evidence>
<feature type="domain" description="Bacterial Ig" evidence="3">
    <location>
        <begin position="99"/>
        <end position="168"/>
    </location>
</feature>
<dbReference type="Proteomes" id="UP000070422">
    <property type="component" value="Unassembled WGS sequence"/>
</dbReference>
<evidence type="ECO:0000259" key="3">
    <source>
        <dbReference type="Pfam" id="PF17936"/>
    </source>
</evidence>
<feature type="compositionally biased region" description="Basic and acidic residues" evidence="2">
    <location>
        <begin position="17"/>
        <end position="27"/>
    </location>
</feature>
<feature type="region of interest" description="Disordered" evidence="2">
    <location>
        <begin position="1"/>
        <end position="108"/>
    </location>
</feature>
<accession>A0A133XTY2</accession>
<dbReference type="AlphaFoldDB" id="A0A133XTY2"/>
<feature type="domain" description="Atypical Rib" evidence="4">
    <location>
        <begin position="18"/>
        <end position="87"/>
    </location>
</feature>
<dbReference type="EMBL" id="LSCQ01000076">
    <property type="protein sequence ID" value="KXB34388.1"/>
    <property type="molecule type" value="Genomic_DNA"/>
</dbReference>
<feature type="compositionally biased region" description="Polar residues" evidence="2">
    <location>
        <begin position="185"/>
        <end position="194"/>
    </location>
</feature>
<dbReference type="Pfam" id="PF18938">
    <property type="entry name" value="aRib"/>
    <property type="match status" value="1"/>
</dbReference>
<feature type="non-terminal residue" evidence="5">
    <location>
        <position position="1"/>
    </location>
</feature>
<gene>
    <name evidence="5" type="ORF">HMPREF3187_01404</name>
</gene>
<evidence type="ECO:0000313" key="5">
    <source>
        <dbReference type="EMBL" id="KXB34388.1"/>
    </source>
</evidence>
<evidence type="ECO:0000256" key="2">
    <source>
        <dbReference type="SAM" id="MobiDB-lite"/>
    </source>
</evidence>
<keyword evidence="1" id="KW-0732">Signal</keyword>
<feature type="compositionally biased region" description="Basic and acidic residues" evidence="2">
    <location>
        <begin position="36"/>
        <end position="53"/>
    </location>
</feature>
<proteinExistence type="predicted"/>
<feature type="region of interest" description="Disordered" evidence="2">
    <location>
        <begin position="179"/>
        <end position="292"/>
    </location>
</feature>
<dbReference type="RefSeq" id="WP_231723651.1">
    <property type="nucleotide sequence ID" value="NZ_KQ959322.1"/>
</dbReference>
<organism evidence="5 6">
    <name type="scientific">Aerococcus christensenii</name>
    <dbReference type="NCBI Taxonomy" id="87541"/>
    <lineage>
        <taxon>Bacteria</taxon>
        <taxon>Bacillati</taxon>
        <taxon>Bacillota</taxon>
        <taxon>Bacilli</taxon>
        <taxon>Lactobacillales</taxon>
        <taxon>Aerococcaceae</taxon>
        <taxon>Aerococcus</taxon>
    </lineage>
</organism>
<dbReference type="PATRIC" id="fig|87541.4.peg.1389"/>
<feature type="compositionally biased region" description="Low complexity" evidence="2">
    <location>
        <begin position="248"/>
        <end position="258"/>
    </location>
</feature>
<dbReference type="Pfam" id="PF17936">
    <property type="entry name" value="Big_6"/>
    <property type="match status" value="1"/>
</dbReference>
<dbReference type="Gene3D" id="3.10.20.890">
    <property type="match status" value="1"/>
</dbReference>
<evidence type="ECO:0000313" key="6">
    <source>
        <dbReference type="Proteomes" id="UP000070422"/>
    </source>
</evidence>
<feature type="compositionally biased region" description="Polar residues" evidence="2">
    <location>
        <begin position="87"/>
        <end position="105"/>
    </location>
</feature>
<dbReference type="STRING" id="87541.AWM71_00005"/>
<feature type="compositionally biased region" description="Basic and acidic residues" evidence="2">
    <location>
        <begin position="237"/>
        <end position="247"/>
    </location>
</feature>
<dbReference type="InterPro" id="IPR041498">
    <property type="entry name" value="Big_6"/>
</dbReference>
<sequence length="314" mass="33885">KVSETETTKVVPSQADGLKKPQTKEWVDNPNSLTPTEKETVKGKVEEANKNGDQKPTVTVGANGETTVEFPDGSKATIPGNELVQEKGQSQEPNPVAPHTQSKKITGTGVAGAEIVVEFPGGKTETGKVGDNGNFSITVPDDVKLTTGQDIKVTQTEPNKKPTSKTVKVVGVIYRHGDPLVNEKPTFNYQTENPGYTVPNGEDPRGIHQNGKGLINEKPAYEGELENSQEHMPSLKPEGDNHVESHSKAQTSQQKQTTDNLSQLEANQRVRATSRKKVLPNTGSHASQTWGGWSLTLGGLITLLAGKKRKKEEE</sequence>